<name>A0A444EH37_ENSVE</name>
<gene>
    <name evidence="1" type="ORF">BHM03_00002001</name>
</gene>
<accession>A0A444EH37</accession>
<dbReference type="Proteomes" id="UP000290560">
    <property type="component" value="Unassembled WGS sequence"/>
</dbReference>
<dbReference type="EMBL" id="KV875468">
    <property type="protein sequence ID" value="RZR70874.1"/>
    <property type="molecule type" value="Genomic_DNA"/>
</dbReference>
<protein>
    <submittedName>
        <fullName evidence="1">Uncharacterized protein</fullName>
    </submittedName>
</protein>
<sequence>MGCEGFLPGTPRVCGFSFARNGEPLRDEADASCFIGSLAFPTDPGVDDKSDIWSKTKGRGIGPTRKKKVGTRRLLKGALAREASA</sequence>
<evidence type="ECO:0000313" key="1">
    <source>
        <dbReference type="EMBL" id="RZR70874.1"/>
    </source>
</evidence>
<reference evidence="1" key="1">
    <citation type="journal article" date="2018" name="Data Brief">
        <title>Genome sequence data from 17 accessions of Ensete ventricosum, a staple food crop for millions in Ethiopia.</title>
        <authorList>
            <person name="Yemataw Z."/>
            <person name="Muzemil S."/>
            <person name="Ambachew D."/>
            <person name="Tripathi L."/>
            <person name="Tesfaye K."/>
            <person name="Chala A."/>
            <person name="Farbos A."/>
            <person name="O'Neill P."/>
            <person name="Moore K."/>
            <person name="Grant M."/>
            <person name="Studholme D.J."/>
        </authorList>
    </citation>
    <scope>NUCLEOTIDE SEQUENCE [LARGE SCALE GENOMIC DNA]</scope>
    <source>
        <tissue evidence="1">Leaf</tissue>
    </source>
</reference>
<dbReference type="AlphaFoldDB" id="A0A444EH37"/>
<organism evidence="1">
    <name type="scientific">Ensete ventricosum</name>
    <name type="common">Abyssinian banana</name>
    <name type="synonym">Musa ensete</name>
    <dbReference type="NCBI Taxonomy" id="4639"/>
    <lineage>
        <taxon>Eukaryota</taxon>
        <taxon>Viridiplantae</taxon>
        <taxon>Streptophyta</taxon>
        <taxon>Embryophyta</taxon>
        <taxon>Tracheophyta</taxon>
        <taxon>Spermatophyta</taxon>
        <taxon>Magnoliopsida</taxon>
        <taxon>Liliopsida</taxon>
        <taxon>Zingiberales</taxon>
        <taxon>Musaceae</taxon>
        <taxon>Ensete</taxon>
    </lineage>
</organism>
<proteinExistence type="predicted"/>